<name>A0A0F9P0Y0_9ZZZZ</name>
<reference evidence="1" key="1">
    <citation type="journal article" date="2015" name="Nature">
        <title>Complex archaea that bridge the gap between prokaryotes and eukaryotes.</title>
        <authorList>
            <person name="Spang A."/>
            <person name="Saw J.H."/>
            <person name="Jorgensen S.L."/>
            <person name="Zaremba-Niedzwiedzka K."/>
            <person name="Martijn J."/>
            <person name="Lind A.E."/>
            <person name="van Eijk R."/>
            <person name="Schleper C."/>
            <person name="Guy L."/>
            <person name="Ettema T.J."/>
        </authorList>
    </citation>
    <scope>NUCLEOTIDE SEQUENCE</scope>
</reference>
<protein>
    <submittedName>
        <fullName evidence="1">Uncharacterized protein</fullName>
    </submittedName>
</protein>
<comment type="caution">
    <text evidence="1">The sequence shown here is derived from an EMBL/GenBank/DDBJ whole genome shotgun (WGS) entry which is preliminary data.</text>
</comment>
<accession>A0A0F9P0Y0</accession>
<gene>
    <name evidence="1" type="ORF">LCGC14_1271600</name>
</gene>
<evidence type="ECO:0000313" key="1">
    <source>
        <dbReference type="EMBL" id="KKM87172.1"/>
    </source>
</evidence>
<dbReference type="AlphaFoldDB" id="A0A0F9P0Y0"/>
<dbReference type="EMBL" id="LAZR01007143">
    <property type="protein sequence ID" value="KKM87172.1"/>
    <property type="molecule type" value="Genomic_DNA"/>
</dbReference>
<organism evidence="1">
    <name type="scientific">marine sediment metagenome</name>
    <dbReference type="NCBI Taxonomy" id="412755"/>
    <lineage>
        <taxon>unclassified sequences</taxon>
        <taxon>metagenomes</taxon>
        <taxon>ecological metagenomes</taxon>
    </lineage>
</organism>
<proteinExistence type="predicted"/>
<sequence length="218" mass="24386">MPVAPSYIDFFKVTNHTNRPITLGDLVNVLVPAGKTVDLLKQPRVTKEKINQSQHLQIAVRNRWLTISKTNIKTKKKREKQAIVADELFELNELDDVNISGLDDDDFLQYEGGKWVNKPPTEVDVNLNVTLQTSDYTVTLVNDVILCDASIRDITITLPAAADLEGKEYSVKKIDSSENTVTVESADSGTIDESNTQIISNQYDNMQTVSSNGNWYII</sequence>